<accession>A0AAD4CNQ8</accession>
<feature type="compositionally biased region" description="Low complexity" evidence="1">
    <location>
        <begin position="150"/>
        <end position="169"/>
    </location>
</feature>
<name>A0AAD4CNQ8_ASPNN</name>
<gene>
    <name evidence="2" type="ORF">FE257_006951</name>
</gene>
<evidence type="ECO:0000313" key="3">
    <source>
        <dbReference type="Proteomes" id="UP001194746"/>
    </source>
</evidence>
<sequence length="310" mass="35218">MSTPQTNPQTNPPIETNIAVPPHILTLLTNWHRANGTTTKPEFATFLCGDIAKSKAYNRRGVELPLSIIKVYRPCQYEIMLLGTPTPELVSDYQPRYTKTPNMFLVGWPSFDRGPNHCHAVRIVGPHYQYHQEDWDSLDTGYLHLGNQETTTPTPTTTATALPETDAAPVPAPTPAPPIYQHPTPQQPYRPDDGMDCEEPPAKRHKPEQPIPKSTCEVYIRMVYYRVDGESFSYSFPLENCTSVAQLFDKARRFFPFQLRPLKFVIPGDGPREVYEGREGEFESLVRRVEAVKVTLKTAMYVEVKIKVEE</sequence>
<reference evidence="2" key="2">
    <citation type="submission" date="2020-02" db="EMBL/GenBank/DDBJ databases">
        <authorList>
            <person name="Gilchrist C.L.M."/>
            <person name="Chooi Y.-H."/>
        </authorList>
    </citation>
    <scope>NUCLEOTIDE SEQUENCE</scope>
    <source>
        <strain evidence="2">MST-FP2251</strain>
    </source>
</reference>
<dbReference type="EMBL" id="VCAU01000032">
    <property type="protein sequence ID" value="KAF9889861.1"/>
    <property type="molecule type" value="Genomic_DNA"/>
</dbReference>
<organism evidence="2 3">
    <name type="scientific">Aspergillus nanangensis</name>
    <dbReference type="NCBI Taxonomy" id="2582783"/>
    <lineage>
        <taxon>Eukaryota</taxon>
        <taxon>Fungi</taxon>
        <taxon>Dikarya</taxon>
        <taxon>Ascomycota</taxon>
        <taxon>Pezizomycotina</taxon>
        <taxon>Eurotiomycetes</taxon>
        <taxon>Eurotiomycetidae</taxon>
        <taxon>Eurotiales</taxon>
        <taxon>Aspergillaceae</taxon>
        <taxon>Aspergillus</taxon>
        <taxon>Aspergillus subgen. Circumdati</taxon>
    </lineage>
</organism>
<evidence type="ECO:0000256" key="1">
    <source>
        <dbReference type="SAM" id="MobiDB-lite"/>
    </source>
</evidence>
<comment type="caution">
    <text evidence="2">The sequence shown here is derived from an EMBL/GenBank/DDBJ whole genome shotgun (WGS) entry which is preliminary data.</text>
</comment>
<keyword evidence="3" id="KW-1185">Reference proteome</keyword>
<protein>
    <submittedName>
        <fullName evidence="2">Uncharacterized protein</fullName>
    </submittedName>
</protein>
<feature type="compositionally biased region" description="Pro residues" evidence="1">
    <location>
        <begin position="170"/>
        <end position="188"/>
    </location>
</feature>
<dbReference type="Proteomes" id="UP001194746">
    <property type="component" value="Unassembled WGS sequence"/>
</dbReference>
<feature type="region of interest" description="Disordered" evidence="1">
    <location>
        <begin position="146"/>
        <end position="210"/>
    </location>
</feature>
<reference evidence="2" key="1">
    <citation type="journal article" date="2019" name="Beilstein J. Org. Chem.">
        <title>Nanangenines: drimane sesquiterpenoids as the dominant metabolite cohort of a novel Australian fungus, Aspergillus nanangensis.</title>
        <authorList>
            <person name="Lacey H.J."/>
            <person name="Gilchrist C.L.M."/>
            <person name="Crombie A."/>
            <person name="Kalaitzis J.A."/>
            <person name="Vuong D."/>
            <person name="Rutledge P.J."/>
            <person name="Turner P."/>
            <person name="Pitt J.I."/>
            <person name="Lacey E."/>
            <person name="Chooi Y.H."/>
            <person name="Piggott A.M."/>
        </authorList>
    </citation>
    <scope>NUCLEOTIDE SEQUENCE</scope>
    <source>
        <strain evidence="2">MST-FP2251</strain>
    </source>
</reference>
<evidence type="ECO:0000313" key="2">
    <source>
        <dbReference type="EMBL" id="KAF9889861.1"/>
    </source>
</evidence>
<dbReference type="AlphaFoldDB" id="A0AAD4CNQ8"/>
<proteinExistence type="predicted"/>